<keyword evidence="1" id="KW-0812">Transmembrane</keyword>
<dbReference type="Proteomes" id="UP000887540">
    <property type="component" value="Unplaced"/>
</dbReference>
<feature type="transmembrane region" description="Helical" evidence="1">
    <location>
        <begin position="6"/>
        <end position="24"/>
    </location>
</feature>
<dbReference type="WBParaSite" id="ACRNAN_Path_585.g2199.t1">
    <property type="protein sequence ID" value="ACRNAN_Path_585.g2199.t1"/>
    <property type="gene ID" value="ACRNAN_Path_585.g2199"/>
</dbReference>
<feature type="transmembrane region" description="Helical" evidence="1">
    <location>
        <begin position="36"/>
        <end position="55"/>
    </location>
</feature>
<keyword evidence="2" id="KW-1185">Reference proteome</keyword>
<sequence length="69" mass="8040">MAKKAHLYYGISGVPTIIYICLQMGRGSYIWDFRSWGNSAVFVWDFLLVVCFFWNDPDNKSLEWKKGAV</sequence>
<organism evidence="2 3">
    <name type="scientific">Acrobeloides nanus</name>
    <dbReference type="NCBI Taxonomy" id="290746"/>
    <lineage>
        <taxon>Eukaryota</taxon>
        <taxon>Metazoa</taxon>
        <taxon>Ecdysozoa</taxon>
        <taxon>Nematoda</taxon>
        <taxon>Chromadorea</taxon>
        <taxon>Rhabditida</taxon>
        <taxon>Tylenchina</taxon>
        <taxon>Cephalobomorpha</taxon>
        <taxon>Cephaloboidea</taxon>
        <taxon>Cephalobidae</taxon>
        <taxon>Acrobeloides</taxon>
    </lineage>
</organism>
<evidence type="ECO:0000256" key="1">
    <source>
        <dbReference type="SAM" id="Phobius"/>
    </source>
</evidence>
<protein>
    <submittedName>
        <fullName evidence="3">Uncharacterized protein</fullName>
    </submittedName>
</protein>
<keyword evidence="1" id="KW-1133">Transmembrane helix</keyword>
<accession>A0A914C924</accession>
<proteinExistence type="predicted"/>
<evidence type="ECO:0000313" key="3">
    <source>
        <dbReference type="WBParaSite" id="ACRNAN_Path_585.g2199.t1"/>
    </source>
</evidence>
<keyword evidence="1" id="KW-0472">Membrane</keyword>
<evidence type="ECO:0000313" key="2">
    <source>
        <dbReference type="Proteomes" id="UP000887540"/>
    </source>
</evidence>
<name>A0A914C924_9BILA</name>
<dbReference type="AlphaFoldDB" id="A0A914C924"/>
<reference evidence="3" key="1">
    <citation type="submission" date="2022-11" db="UniProtKB">
        <authorList>
            <consortium name="WormBaseParasite"/>
        </authorList>
    </citation>
    <scope>IDENTIFICATION</scope>
</reference>